<dbReference type="EMBL" id="JBHEZX010000003">
    <property type="protein sequence ID" value="MFC1409189.1"/>
    <property type="molecule type" value="Genomic_DNA"/>
</dbReference>
<dbReference type="InterPro" id="IPR036265">
    <property type="entry name" value="HIT-like_sf"/>
</dbReference>
<comment type="caution">
    <text evidence="1">The sequence shown here is derived from an EMBL/GenBank/DDBJ whole genome shotgun (WGS) entry which is preliminary data.</text>
</comment>
<dbReference type="GO" id="GO:0032259">
    <property type="term" value="P:methylation"/>
    <property type="evidence" value="ECO:0007669"/>
    <property type="project" value="UniProtKB-KW"/>
</dbReference>
<dbReference type="SUPFAM" id="SSF54197">
    <property type="entry name" value="HIT-like"/>
    <property type="match status" value="1"/>
</dbReference>
<gene>
    <name evidence="1" type="ORF">ACEZDG_07825</name>
</gene>
<dbReference type="Pfam" id="PF01230">
    <property type="entry name" value="HIT"/>
    <property type="match status" value="1"/>
</dbReference>
<accession>A0ABV6V639</accession>
<dbReference type="Gene3D" id="3.30.428.10">
    <property type="entry name" value="HIT-like"/>
    <property type="match status" value="1"/>
</dbReference>
<sequence>MTLYYLGNFRTEEQRSEMQRLEAAGICIFCPGQLPESPEQPVVLRTAHWTVRPNRYPYKGTQEHLLLIPNEHVTDLVELSPEAQQDFWQALGQVREQYALAYYGLGARNGDFRFTGGTIEHLHIHIVVGDVDNPDHEPVRIKLSSRPQPE</sequence>
<keyword evidence="1" id="KW-0489">Methyltransferase</keyword>
<dbReference type="Proteomes" id="UP001592582">
    <property type="component" value="Unassembled WGS sequence"/>
</dbReference>
<keyword evidence="1" id="KW-0808">Transferase</keyword>
<dbReference type="EC" id="2.1.1.-" evidence="1"/>
<dbReference type="GO" id="GO:0008168">
    <property type="term" value="F:methyltransferase activity"/>
    <property type="evidence" value="ECO:0007669"/>
    <property type="project" value="UniProtKB-KW"/>
</dbReference>
<evidence type="ECO:0000313" key="1">
    <source>
        <dbReference type="EMBL" id="MFC1409189.1"/>
    </source>
</evidence>
<dbReference type="PROSITE" id="PS51084">
    <property type="entry name" value="HIT_2"/>
    <property type="match status" value="1"/>
</dbReference>
<protein>
    <submittedName>
        <fullName evidence="1">HIT family protein</fullName>
        <ecNumber evidence="1">2.1.1.-</ecNumber>
    </submittedName>
</protein>
<name>A0ABV6V639_9ACTN</name>
<keyword evidence="2" id="KW-1185">Reference proteome</keyword>
<reference evidence="1 2" key="1">
    <citation type="submission" date="2024-09" db="EMBL/GenBank/DDBJ databases">
        <authorList>
            <person name="Lee S.D."/>
        </authorList>
    </citation>
    <scope>NUCLEOTIDE SEQUENCE [LARGE SCALE GENOMIC DNA]</scope>
    <source>
        <strain evidence="1 2">N1-1</strain>
    </source>
</reference>
<dbReference type="InterPro" id="IPR011146">
    <property type="entry name" value="HIT-like"/>
</dbReference>
<evidence type="ECO:0000313" key="2">
    <source>
        <dbReference type="Proteomes" id="UP001592582"/>
    </source>
</evidence>
<proteinExistence type="predicted"/>
<organism evidence="1 2">
    <name type="scientific">Streptacidiphilus alkalitolerans</name>
    <dbReference type="NCBI Taxonomy" id="3342712"/>
    <lineage>
        <taxon>Bacteria</taxon>
        <taxon>Bacillati</taxon>
        <taxon>Actinomycetota</taxon>
        <taxon>Actinomycetes</taxon>
        <taxon>Kitasatosporales</taxon>
        <taxon>Streptomycetaceae</taxon>
        <taxon>Streptacidiphilus</taxon>
    </lineage>
</organism>